<dbReference type="SMART" id="SM00220">
    <property type="entry name" value="S_TKc"/>
    <property type="match status" value="1"/>
</dbReference>
<comment type="cofactor">
    <cofactor evidence="1">
        <name>Mg(2+)</name>
        <dbReference type="ChEBI" id="CHEBI:18420"/>
    </cofactor>
</comment>
<keyword evidence="9" id="KW-0460">Magnesium</keyword>
<dbReference type="GO" id="GO:0005938">
    <property type="term" value="C:cell cortex"/>
    <property type="evidence" value="ECO:0007669"/>
    <property type="project" value="EnsemblProtists"/>
</dbReference>
<feature type="compositionally biased region" description="Pro residues" evidence="12">
    <location>
        <begin position="380"/>
        <end position="393"/>
    </location>
</feature>
<dbReference type="GO" id="GO:0005543">
    <property type="term" value="F:phospholipid binding"/>
    <property type="evidence" value="ECO:0007669"/>
    <property type="project" value="EnsemblProtists"/>
</dbReference>
<evidence type="ECO:0000313" key="16">
    <source>
        <dbReference type="Proteomes" id="UP000007797"/>
    </source>
</evidence>
<dbReference type="RefSeq" id="XP_004359132.1">
    <property type="nucleotide sequence ID" value="XM_004359075.1"/>
</dbReference>
<dbReference type="SUPFAM" id="SSF56112">
    <property type="entry name" value="Protein kinase-like (PK-like)"/>
    <property type="match status" value="1"/>
</dbReference>
<dbReference type="Pfam" id="PF00786">
    <property type="entry name" value="PBD"/>
    <property type="match status" value="1"/>
</dbReference>
<dbReference type="SMART" id="SM00285">
    <property type="entry name" value="PBD"/>
    <property type="match status" value="1"/>
</dbReference>
<dbReference type="GO" id="GO:1902463">
    <property type="term" value="P:protein localization to cell leading edge"/>
    <property type="evidence" value="ECO:0007669"/>
    <property type="project" value="EnsemblProtists"/>
</dbReference>
<evidence type="ECO:0000256" key="8">
    <source>
        <dbReference type="ARBA" id="ARBA00022840"/>
    </source>
</evidence>
<dbReference type="InterPro" id="IPR036936">
    <property type="entry name" value="CRIB_dom_sf"/>
</dbReference>
<dbReference type="Proteomes" id="UP000007797">
    <property type="component" value="Unassembled WGS sequence"/>
</dbReference>
<dbReference type="GO" id="GO:0031252">
    <property type="term" value="C:cell leading edge"/>
    <property type="evidence" value="ECO:0007669"/>
    <property type="project" value="EnsemblProtists"/>
</dbReference>
<feature type="compositionally biased region" description="Low complexity" evidence="12">
    <location>
        <begin position="131"/>
        <end position="141"/>
    </location>
</feature>
<dbReference type="GO" id="GO:0000281">
    <property type="term" value="P:mitotic cytokinesis"/>
    <property type="evidence" value="ECO:0007669"/>
    <property type="project" value="EnsemblProtists"/>
</dbReference>
<accession>F4PR82</accession>
<keyword evidence="8" id="KW-0067">ATP-binding</keyword>
<dbReference type="GO" id="GO:0007163">
    <property type="term" value="P:establishment or maintenance of cell polarity"/>
    <property type="evidence" value="ECO:0007669"/>
    <property type="project" value="EnsemblProtists"/>
</dbReference>
<dbReference type="GeneID" id="14873289"/>
<dbReference type="GO" id="GO:0016905">
    <property type="term" value="F:myosin heavy chain kinase activity"/>
    <property type="evidence" value="ECO:0007669"/>
    <property type="project" value="EnsemblProtists"/>
</dbReference>
<keyword evidence="6" id="KW-0547">Nucleotide-binding</keyword>
<dbReference type="InterPro" id="IPR051931">
    <property type="entry name" value="PAK3-like"/>
</dbReference>
<dbReference type="GO" id="GO:0005829">
    <property type="term" value="C:cytosol"/>
    <property type="evidence" value="ECO:0007669"/>
    <property type="project" value="EnsemblProtists"/>
</dbReference>
<dbReference type="InterPro" id="IPR000719">
    <property type="entry name" value="Prot_kinase_dom"/>
</dbReference>
<keyword evidence="4" id="KW-0723">Serine/threonine-protein kinase</keyword>
<evidence type="ECO:0000259" key="14">
    <source>
        <dbReference type="PROSITE" id="PS50108"/>
    </source>
</evidence>
<keyword evidence="16" id="KW-1185">Reference proteome</keyword>
<evidence type="ECO:0000256" key="7">
    <source>
        <dbReference type="ARBA" id="ARBA00022777"/>
    </source>
</evidence>
<organism evidence="15 16">
    <name type="scientific">Cavenderia fasciculata</name>
    <name type="common">Slime mold</name>
    <name type="synonym">Dictyostelium fasciculatum</name>
    <dbReference type="NCBI Taxonomy" id="261658"/>
    <lineage>
        <taxon>Eukaryota</taxon>
        <taxon>Amoebozoa</taxon>
        <taxon>Evosea</taxon>
        <taxon>Eumycetozoa</taxon>
        <taxon>Dictyostelia</taxon>
        <taxon>Acytosteliales</taxon>
        <taxon>Cavenderiaceae</taxon>
        <taxon>Cavenderia</taxon>
    </lineage>
</organism>
<dbReference type="OrthoDB" id="2914378at2759"/>
<evidence type="ECO:0000259" key="13">
    <source>
        <dbReference type="PROSITE" id="PS50011"/>
    </source>
</evidence>
<dbReference type="GO" id="GO:0005524">
    <property type="term" value="F:ATP binding"/>
    <property type="evidence" value="ECO:0007669"/>
    <property type="project" value="UniProtKB-KW"/>
</dbReference>
<dbReference type="GO" id="GO:0005516">
    <property type="term" value="F:calmodulin binding"/>
    <property type="evidence" value="ECO:0007669"/>
    <property type="project" value="EnsemblProtists"/>
</dbReference>
<dbReference type="GO" id="GO:0050766">
    <property type="term" value="P:positive regulation of phagocytosis"/>
    <property type="evidence" value="ECO:0007669"/>
    <property type="project" value="EnsemblProtists"/>
</dbReference>
<dbReference type="GO" id="GO:0051015">
    <property type="term" value="F:actin filament binding"/>
    <property type="evidence" value="ECO:0007669"/>
    <property type="project" value="EnsemblProtists"/>
</dbReference>
<dbReference type="KEGG" id="dfa:DFA_01163"/>
<feature type="compositionally biased region" description="Polar residues" evidence="12">
    <location>
        <begin position="104"/>
        <end position="116"/>
    </location>
</feature>
<dbReference type="GO" id="GO:0031267">
    <property type="term" value="F:small GTPase binding"/>
    <property type="evidence" value="ECO:0007669"/>
    <property type="project" value="EnsemblProtists"/>
</dbReference>
<evidence type="ECO:0000256" key="6">
    <source>
        <dbReference type="ARBA" id="ARBA00022741"/>
    </source>
</evidence>
<dbReference type="EC" id="2.7.11.1" evidence="3"/>
<evidence type="ECO:0000256" key="2">
    <source>
        <dbReference type="ARBA" id="ARBA00008874"/>
    </source>
</evidence>
<dbReference type="Gene3D" id="3.90.810.10">
    <property type="entry name" value="CRIB domain"/>
    <property type="match status" value="1"/>
</dbReference>
<dbReference type="GO" id="GO:0106310">
    <property type="term" value="F:protein serine kinase activity"/>
    <property type="evidence" value="ECO:0007669"/>
    <property type="project" value="EnsemblProtists"/>
</dbReference>
<feature type="compositionally biased region" description="Low complexity" evidence="12">
    <location>
        <begin position="241"/>
        <end position="260"/>
    </location>
</feature>
<comment type="catalytic activity">
    <reaction evidence="11">
        <text>L-seryl-[protein] + ATP = O-phospho-L-seryl-[protein] + ADP + H(+)</text>
        <dbReference type="Rhea" id="RHEA:17989"/>
        <dbReference type="Rhea" id="RHEA-COMP:9863"/>
        <dbReference type="Rhea" id="RHEA-COMP:11604"/>
        <dbReference type="ChEBI" id="CHEBI:15378"/>
        <dbReference type="ChEBI" id="CHEBI:29999"/>
        <dbReference type="ChEBI" id="CHEBI:30616"/>
        <dbReference type="ChEBI" id="CHEBI:83421"/>
        <dbReference type="ChEBI" id="CHEBI:456216"/>
        <dbReference type="EC" id="2.7.11.1"/>
    </reaction>
</comment>
<feature type="domain" description="Protein kinase" evidence="13">
    <location>
        <begin position="445"/>
        <end position="698"/>
    </location>
</feature>
<feature type="compositionally biased region" description="Pro residues" evidence="12">
    <location>
        <begin position="34"/>
        <end position="44"/>
    </location>
</feature>
<name>F4PR82_CACFS</name>
<evidence type="ECO:0000256" key="10">
    <source>
        <dbReference type="ARBA" id="ARBA00047899"/>
    </source>
</evidence>
<dbReference type="EMBL" id="GL883010">
    <property type="protein sequence ID" value="EGG21282.1"/>
    <property type="molecule type" value="Genomic_DNA"/>
</dbReference>
<feature type="region of interest" description="Disordered" evidence="12">
    <location>
        <begin position="363"/>
        <end position="427"/>
    </location>
</feature>
<keyword evidence="7" id="KW-0418">Kinase</keyword>
<sequence>MQMDKVENGVNKNARVSIIRDKFEAQTFMEGDSSPPPMRRPPQPIKKMPPQQQQQNGTPNGGVVNSQPSPSIPKRPPAPGPPGVKRAPPIPTQPRPQFNGAAAGSTTHSRNNSLNGNIGDEYTNGGGGSSSGYNSSSSNNRPLPPSPAAPPQPPRQLSPPITIQQQHQQQAASSQNAGGPAPPMPSPSNKLNTSGSTPVKKLAPTQAPANLANLLAGGPKPAPPSPIQSPLLSSVPPPPISSSNPSQMAASPPTTSSLIAPPSPPSSHINTLSSAPKQEEEKKPGFFGLFTKKNKKKEPEVGVPFNVKHNVHVDYNSITGFEGLPKEWEVVLQSSGITKEDVVEQPQAVLDVLDFHLGNMGMAKPSQTTLVGPPTRELPTPAPKPTPPPPPPQQQIQHHHQPQQPDQYPEDDYDLMMNPSSPLPEETNVSLNDLISQEDPSKLFGEGSMKIGEGAAGEVFVVTRLKTNTKVAIKKMPLNQQNMKLLITEIGIMKSCKHPNIIEYFDSYLVNDSLWVAMEFMGGGCLTEVLEQFSTVQLNEPQIAYICLETLKGLAYVHNQHRIHRDIKSDNILLGSDGSVKLADFGYAAQLTKNKQKRVTIVGTPYWMAPELIRGQNYDRKVDIWSLGIMAMEMAESEPPYMSFPPLRALFLITTKGIPDLKDQGKWSEEFKDFVKKCLEKDAENRVDAHVLLKHPFLKFACNSNALVPAIMEAKKAKEAQSKFTLH</sequence>
<feature type="domain" description="CRIB" evidence="14">
    <location>
        <begin position="301"/>
        <end position="314"/>
    </location>
</feature>
<evidence type="ECO:0000256" key="3">
    <source>
        <dbReference type="ARBA" id="ARBA00012513"/>
    </source>
</evidence>
<dbReference type="GO" id="GO:0001891">
    <property type="term" value="C:phagocytic cup"/>
    <property type="evidence" value="ECO:0007669"/>
    <property type="project" value="EnsemblProtists"/>
</dbReference>
<evidence type="ECO:0000256" key="9">
    <source>
        <dbReference type="ARBA" id="ARBA00022842"/>
    </source>
</evidence>
<dbReference type="Gene3D" id="1.10.510.10">
    <property type="entry name" value="Transferase(Phosphotransferase) domain 1"/>
    <property type="match status" value="1"/>
</dbReference>
<dbReference type="Gene3D" id="3.30.200.20">
    <property type="entry name" value="Phosphorylase Kinase, domain 1"/>
    <property type="match status" value="1"/>
</dbReference>
<feature type="compositionally biased region" description="Low complexity" evidence="12">
    <location>
        <begin position="207"/>
        <end position="219"/>
    </location>
</feature>
<reference evidence="16" key="1">
    <citation type="journal article" date="2011" name="Genome Res.">
        <title>Phylogeny-wide analysis of social amoeba genomes highlights ancient origins for complex intercellular communication.</title>
        <authorList>
            <person name="Heidel A.J."/>
            <person name="Lawal H.M."/>
            <person name="Felder M."/>
            <person name="Schilde C."/>
            <person name="Helps N.R."/>
            <person name="Tunggal B."/>
            <person name="Rivero F."/>
            <person name="John U."/>
            <person name="Schleicher M."/>
            <person name="Eichinger L."/>
            <person name="Platzer M."/>
            <person name="Noegel A.A."/>
            <person name="Schaap P."/>
            <person name="Gloeckner G."/>
        </authorList>
    </citation>
    <scope>NUCLEOTIDE SEQUENCE [LARGE SCALE GENOMIC DNA]</scope>
    <source>
        <strain evidence="16">SH3</strain>
    </source>
</reference>
<feature type="compositionally biased region" description="Low complexity" evidence="12">
    <location>
        <begin position="158"/>
        <end position="179"/>
    </location>
</feature>
<dbReference type="OMA" id="SHESREP"/>
<feature type="compositionally biased region" description="Pro residues" evidence="12">
    <location>
        <begin position="70"/>
        <end position="94"/>
    </location>
</feature>
<dbReference type="FunFam" id="1.10.510.10:FF:000802">
    <property type="entry name" value="Serine/threonine protein kinase"/>
    <property type="match status" value="1"/>
</dbReference>
<feature type="compositionally biased region" description="Pro residues" evidence="12">
    <location>
        <begin position="142"/>
        <end position="157"/>
    </location>
</feature>
<dbReference type="InterPro" id="IPR000095">
    <property type="entry name" value="CRIB_dom"/>
</dbReference>
<evidence type="ECO:0000256" key="4">
    <source>
        <dbReference type="ARBA" id="ARBA00022527"/>
    </source>
</evidence>
<comment type="similarity">
    <text evidence="2">Belongs to the protein kinase superfamily. STE Ser/Thr protein kinase family. STE20 subfamily.</text>
</comment>
<comment type="catalytic activity">
    <reaction evidence="10">
        <text>L-threonyl-[protein] + ATP = O-phospho-L-threonyl-[protein] + ADP + H(+)</text>
        <dbReference type="Rhea" id="RHEA:46608"/>
        <dbReference type="Rhea" id="RHEA-COMP:11060"/>
        <dbReference type="Rhea" id="RHEA-COMP:11605"/>
        <dbReference type="ChEBI" id="CHEBI:15378"/>
        <dbReference type="ChEBI" id="CHEBI:30013"/>
        <dbReference type="ChEBI" id="CHEBI:30616"/>
        <dbReference type="ChEBI" id="CHEBI:61977"/>
        <dbReference type="ChEBI" id="CHEBI:456216"/>
        <dbReference type="EC" id="2.7.11.1"/>
    </reaction>
</comment>
<dbReference type="PANTHER" id="PTHR45832:SF22">
    <property type="entry name" value="SERINE_THREONINE-PROTEIN KINASE SAMKA-RELATED"/>
    <property type="match status" value="1"/>
</dbReference>
<dbReference type="CDD" id="cd01093">
    <property type="entry name" value="CRIB_PAK_like"/>
    <property type="match status" value="1"/>
</dbReference>
<dbReference type="PANTHER" id="PTHR45832">
    <property type="entry name" value="SERINE/THREONINE-PROTEIN KINASE SAMKA-RELATED-RELATED"/>
    <property type="match status" value="1"/>
</dbReference>
<dbReference type="GO" id="GO:0006907">
    <property type="term" value="P:pinocytosis"/>
    <property type="evidence" value="ECO:0007669"/>
    <property type="project" value="EnsemblProtists"/>
</dbReference>
<dbReference type="Pfam" id="PF00069">
    <property type="entry name" value="Pkinase"/>
    <property type="match status" value="1"/>
</dbReference>
<gene>
    <name evidence="15" type="ORF">DFA_01163</name>
</gene>
<dbReference type="CDD" id="cd06614">
    <property type="entry name" value="STKc_PAK"/>
    <property type="match status" value="1"/>
</dbReference>
<dbReference type="PROSITE" id="PS50011">
    <property type="entry name" value="PROTEIN_KINASE_DOM"/>
    <property type="match status" value="1"/>
</dbReference>
<dbReference type="GO" id="GO:0031152">
    <property type="term" value="P:aggregation involved in sorocarp development"/>
    <property type="evidence" value="ECO:0007669"/>
    <property type="project" value="EnsemblProtists"/>
</dbReference>
<evidence type="ECO:0000256" key="11">
    <source>
        <dbReference type="ARBA" id="ARBA00048679"/>
    </source>
</evidence>
<dbReference type="InterPro" id="IPR011009">
    <property type="entry name" value="Kinase-like_dom_sf"/>
</dbReference>
<dbReference type="STRING" id="1054147.F4PR82"/>
<keyword evidence="5" id="KW-0808">Transferase</keyword>
<dbReference type="PROSITE" id="PS50108">
    <property type="entry name" value="CRIB"/>
    <property type="match status" value="1"/>
</dbReference>
<dbReference type="InterPro" id="IPR033923">
    <property type="entry name" value="PAK_BD"/>
</dbReference>
<evidence type="ECO:0000256" key="5">
    <source>
        <dbReference type="ARBA" id="ARBA00022679"/>
    </source>
</evidence>
<dbReference type="AlphaFoldDB" id="F4PR82"/>
<evidence type="ECO:0000256" key="12">
    <source>
        <dbReference type="SAM" id="MobiDB-lite"/>
    </source>
</evidence>
<feature type="region of interest" description="Disordered" evidence="12">
    <location>
        <begin position="1"/>
        <end position="291"/>
    </location>
</feature>
<protein>
    <recommendedName>
        <fullName evidence="3">non-specific serine/threonine protein kinase</fullName>
        <ecNumber evidence="3">2.7.11.1</ecNumber>
    </recommendedName>
</protein>
<feature type="compositionally biased region" description="Low complexity" evidence="12">
    <location>
        <begin position="45"/>
        <end position="55"/>
    </location>
</feature>
<proteinExistence type="inferred from homology"/>
<evidence type="ECO:0000313" key="15">
    <source>
        <dbReference type="EMBL" id="EGG21282.1"/>
    </source>
</evidence>
<evidence type="ECO:0000256" key="1">
    <source>
        <dbReference type="ARBA" id="ARBA00001946"/>
    </source>
</evidence>